<protein>
    <submittedName>
        <fullName evidence="10">Carboxypeptidase S</fullName>
    </submittedName>
</protein>
<gene>
    <name evidence="10" type="ORF">BD410DRAFT_787063</name>
</gene>
<reference evidence="10 11" key="1">
    <citation type="submission" date="2018-06" db="EMBL/GenBank/DDBJ databases">
        <title>A transcriptomic atlas of mushroom development highlights an independent origin of complex multicellularity.</title>
        <authorList>
            <consortium name="DOE Joint Genome Institute"/>
            <person name="Krizsan K."/>
            <person name="Almasi E."/>
            <person name="Merenyi Z."/>
            <person name="Sahu N."/>
            <person name="Viragh M."/>
            <person name="Koszo T."/>
            <person name="Mondo S."/>
            <person name="Kiss B."/>
            <person name="Balint B."/>
            <person name="Kues U."/>
            <person name="Barry K."/>
            <person name="Hegedus J.C."/>
            <person name="Henrissat B."/>
            <person name="Johnson J."/>
            <person name="Lipzen A."/>
            <person name="Ohm R."/>
            <person name="Nagy I."/>
            <person name="Pangilinan J."/>
            <person name="Yan J."/>
            <person name="Xiong Y."/>
            <person name="Grigoriev I.V."/>
            <person name="Hibbett D.S."/>
            <person name="Nagy L.G."/>
        </authorList>
    </citation>
    <scope>NUCLEOTIDE SEQUENCE [LARGE SCALE GENOMIC DNA]</scope>
    <source>
        <strain evidence="10 11">SZMC22713</strain>
    </source>
</reference>
<feature type="binding site" evidence="7">
    <location>
        <position position="555"/>
    </location>
    <ligand>
        <name>Zn(2+)</name>
        <dbReference type="ChEBI" id="CHEBI:29105"/>
        <label>1</label>
    </ligand>
</feature>
<keyword evidence="4" id="KW-0378">Hydrolase</keyword>
<dbReference type="FunFam" id="3.40.630.10:FF:000027">
    <property type="entry name" value="N-fatty-acyl-amino acid synthase/hydrolase PM20D1"/>
    <property type="match status" value="1"/>
</dbReference>
<evidence type="ECO:0000256" key="2">
    <source>
        <dbReference type="ARBA" id="ARBA00022670"/>
    </source>
</evidence>
<dbReference type="SUPFAM" id="SSF55031">
    <property type="entry name" value="Bacterial exopeptidase dimerisation domain"/>
    <property type="match status" value="1"/>
</dbReference>
<sequence length="586" mass="64180">MSDEKKDILPGAMANVGPRKSKSTILVAAASVWLSITVFLLWARTSQIIIQDALGIFTASSDEICPQLAPLVPSTNAEIWEQVGQVYGTEEFKNKAIDWLGGAVRVPTESFDKMEPVGVDPRWDAFIPFHEYLHKAYPLIHSTLELTKVNTHGLLYHWKGSDSSLKPLLLAAHQDVVPVDPRTVNEWEYPPYSGHFDGENLWGRGSVDDKSGLIGILSAIETLLQKDFTPRRSVVLSFGFDEEASGVYGAQQLSKALLAKFGENSFAMIVDEGGGYSTNAGAVIAVPAIAEKGYLDVRIEVASPGGHSSVPPEHTSIGMLASLLVLLESHPYEAHLERNTPVYGLIQCVGAHSPELPGSIRRAIKRSLHSDKALRDVEKEFFQNPMFKSFAGTSQAIDLIQGGVKSNALPEQAWAVVNHRIATQSSVGAVKSRDTAMLSHLASQFNLSYSAFGELVHGHSGPAYGNLTLSDAWGTALEPAPVTPTVKDAAPFRLLSGTIKAAYNSHRDLKDEDEVKIAPGIMSGNTDTRYYWKLTKHIFRYGHWRMETTKLPGIHTVNEFIVVDSFVEMIRFYATLILNADESDTI</sequence>
<evidence type="ECO:0000256" key="3">
    <source>
        <dbReference type="ARBA" id="ARBA00022723"/>
    </source>
</evidence>
<feature type="active site" evidence="6">
    <location>
        <position position="175"/>
    </location>
</feature>
<keyword evidence="3 7" id="KW-0479">Metal-binding</keyword>
<feature type="transmembrane region" description="Helical" evidence="8">
    <location>
        <begin position="23"/>
        <end position="43"/>
    </location>
</feature>
<dbReference type="Proteomes" id="UP000294933">
    <property type="component" value="Unassembled WGS sequence"/>
</dbReference>
<keyword evidence="11" id="KW-1185">Reference proteome</keyword>
<dbReference type="PROSITE" id="PS00759">
    <property type="entry name" value="ARGE_DAPE_CPG2_2"/>
    <property type="match status" value="1"/>
</dbReference>
<dbReference type="SUPFAM" id="SSF53187">
    <property type="entry name" value="Zn-dependent exopeptidases"/>
    <property type="match status" value="1"/>
</dbReference>
<keyword evidence="8" id="KW-0812">Transmembrane</keyword>
<dbReference type="Gene3D" id="3.30.70.360">
    <property type="match status" value="1"/>
</dbReference>
<evidence type="ECO:0000256" key="1">
    <source>
        <dbReference type="ARBA" id="ARBA00006247"/>
    </source>
</evidence>
<dbReference type="Gene3D" id="1.10.150.900">
    <property type="match status" value="1"/>
</dbReference>
<organism evidence="10 11">
    <name type="scientific">Rickenella mellea</name>
    <dbReference type="NCBI Taxonomy" id="50990"/>
    <lineage>
        <taxon>Eukaryota</taxon>
        <taxon>Fungi</taxon>
        <taxon>Dikarya</taxon>
        <taxon>Basidiomycota</taxon>
        <taxon>Agaricomycotina</taxon>
        <taxon>Agaricomycetes</taxon>
        <taxon>Hymenochaetales</taxon>
        <taxon>Rickenellaceae</taxon>
        <taxon>Rickenella</taxon>
    </lineage>
</organism>
<evidence type="ECO:0000313" key="10">
    <source>
        <dbReference type="EMBL" id="TDL23782.1"/>
    </source>
</evidence>
<dbReference type="VEuPathDB" id="FungiDB:BD410DRAFT_787063"/>
<dbReference type="Pfam" id="PF01546">
    <property type="entry name" value="Peptidase_M20"/>
    <property type="match status" value="1"/>
</dbReference>
<dbReference type="Gene3D" id="3.40.630.10">
    <property type="entry name" value="Zn peptidases"/>
    <property type="match status" value="1"/>
</dbReference>
<dbReference type="PIRSF" id="PIRSF037217">
    <property type="entry name" value="Carboxypeptidase_S"/>
    <property type="match status" value="1"/>
</dbReference>
<feature type="active site" description="Proton acceptor" evidence="6">
    <location>
        <position position="242"/>
    </location>
</feature>
<dbReference type="GO" id="GO:0000328">
    <property type="term" value="C:fungal-type vacuole lumen"/>
    <property type="evidence" value="ECO:0007669"/>
    <property type="project" value="TreeGrafter"/>
</dbReference>
<dbReference type="InterPro" id="IPR001261">
    <property type="entry name" value="ArgE/DapE_CS"/>
</dbReference>
<proteinExistence type="inferred from homology"/>
<evidence type="ECO:0000256" key="5">
    <source>
        <dbReference type="ARBA" id="ARBA00022833"/>
    </source>
</evidence>
<feature type="binding site" evidence="7">
    <location>
        <position position="243"/>
    </location>
    <ligand>
        <name>Zn(2+)</name>
        <dbReference type="ChEBI" id="CHEBI:29105"/>
        <label>1</label>
    </ligand>
</feature>
<evidence type="ECO:0000256" key="4">
    <source>
        <dbReference type="ARBA" id="ARBA00022801"/>
    </source>
</evidence>
<dbReference type="PROSITE" id="PS00758">
    <property type="entry name" value="ARGE_DAPE_CPG2_1"/>
    <property type="match status" value="1"/>
</dbReference>
<dbReference type="InterPro" id="IPR011650">
    <property type="entry name" value="Peptidase_M20_dimer"/>
</dbReference>
<keyword evidence="8" id="KW-1133">Transmembrane helix</keyword>
<keyword evidence="10" id="KW-0121">Carboxypeptidase</keyword>
<dbReference type="STRING" id="50990.A0A4Y7Q9K5"/>
<comment type="similarity">
    <text evidence="1">Belongs to the peptidase M20A family.</text>
</comment>
<keyword evidence="2" id="KW-0645">Protease</keyword>
<dbReference type="AlphaFoldDB" id="A0A4Y7Q9K5"/>
<dbReference type="InterPro" id="IPR017141">
    <property type="entry name" value="Pept_M20_carboxypep"/>
</dbReference>
<keyword evidence="5 7" id="KW-0862">Zinc</keyword>
<dbReference type="Pfam" id="PF07687">
    <property type="entry name" value="M20_dimer"/>
    <property type="match status" value="1"/>
</dbReference>
<keyword evidence="8" id="KW-0472">Membrane</keyword>
<dbReference type="OrthoDB" id="3064516at2759"/>
<feature type="binding site" evidence="7">
    <location>
        <position position="208"/>
    </location>
    <ligand>
        <name>Zn(2+)</name>
        <dbReference type="ChEBI" id="CHEBI:29105"/>
        <label>1</label>
    </ligand>
</feature>
<dbReference type="PANTHER" id="PTHR45962:SF1">
    <property type="entry name" value="N-FATTY-ACYL-AMINO ACID SYNTHASE_HYDROLASE PM20D1"/>
    <property type="match status" value="1"/>
</dbReference>
<feature type="binding site" evidence="7">
    <location>
        <position position="271"/>
    </location>
    <ligand>
        <name>Zn(2+)</name>
        <dbReference type="ChEBI" id="CHEBI:29105"/>
        <label>2</label>
    </ligand>
</feature>
<dbReference type="EMBL" id="ML170169">
    <property type="protein sequence ID" value="TDL23782.1"/>
    <property type="molecule type" value="Genomic_DNA"/>
</dbReference>
<accession>A0A4Y7Q9K5</accession>
<evidence type="ECO:0000256" key="7">
    <source>
        <dbReference type="PIRSR" id="PIRSR037217-2"/>
    </source>
</evidence>
<evidence type="ECO:0000256" key="8">
    <source>
        <dbReference type="SAM" id="Phobius"/>
    </source>
</evidence>
<feature type="domain" description="Peptidase M20 dimerisation" evidence="9">
    <location>
        <begin position="289"/>
        <end position="440"/>
    </location>
</feature>
<dbReference type="GO" id="GO:0046872">
    <property type="term" value="F:metal ion binding"/>
    <property type="evidence" value="ECO:0007669"/>
    <property type="project" value="UniProtKB-KW"/>
</dbReference>
<evidence type="ECO:0000259" key="9">
    <source>
        <dbReference type="Pfam" id="PF07687"/>
    </source>
</evidence>
<dbReference type="GO" id="GO:0004181">
    <property type="term" value="F:metallocarboxypeptidase activity"/>
    <property type="evidence" value="ECO:0007669"/>
    <property type="project" value="InterPro"/>
</dbReference>
<evidence type="ECO:0000256" key="6">
    <source>
        <dbReference type="PIRSR" id="PIRSR037217-1"/>
    </source>
</evidence>
<feature type="binding site" evidence="7">
    <location>
        <position position="208"/>
    </location>
    <ligand>
        <name>Zn(2+)</name>
        <dbReference type="ChEBI" id="CHEBI:29105"/>
        <label>2</label>
    </ligand>
</feature>
<dbReference type="PANTHER" id="PTHR45962">
    <property type="entry name" value="N-FATTY-ACYL-AMINO ACID SYNTHASE/HYDROLASE PM20D1"/>
    <property type="match status" value="1"/>
</dbReference>
<dbReference type="InterPro" id="IPR047177">
    <property type="entry name" value="Pept_M20A"/>
</dbReference>
<feature type="binding site" evidence="7">
    <location>
        <position position="173"/>
    </location>
    <ligand>
        <name>Zn(2+)</name>
        <dbReference type="ChEBI" id="CHEBI:29105"/>
        <label>2</label>
    </ligand>
</feature>
<name>A0A4Y7Q9K5_9AGAM</name>
<dbReference type="InterPro" id="IPR036264">
    <property type="entry name" value="Bact_exopeptidase_dim_dom"/>
</dbReference>
<dbReference type="GO" id="GO:0051603">
    <property type="term" value="P:proteolysis involved in protein catabolic process"/>
    <property type="evidence" value="ECO:0007669"/>
    <property type="project" value="TreeGrafter"/>
</dbReference>
<dbReference type="InterPro" id="IPR002933">
    <property type="entry name" value="Peptidase_M20"/>
</dbReference>
<evidence type="ECO:0000313" key="11">
    <source>
        <dbReference type="Proteomes" id="UP000294933"/>
    </source>
</evidence>
<dbReference type="CDD" id="cd05674">
    <property type="entry name" value="M20_yscS"/>
    <property type="match status" value="1"/>
</dbReference>